<dbReference type="InterPro" id="IPR043918">
    <property type="entry name" value="DUF5760"/>
</dbReference>
<sequence length="132" mass="14685">MSSVTPDLSENVSKLVELTKQLAEARADIKILSQEEKRLKSTVKRHMIDQGIDTINLRKGKINIRKSTRKAGMSRNAIREGLLTYFNGDEAKVEGALNAIKDGLKTTETTSLTLTGIKDKPVKNVEDDEEDE</sequence>
<evidence type="ECO:0000256" key="1">
    <source>
        <dbReference type="SAM" id="Coils"/>
    </source>
</evidence>
<feature type="coiled-coil region" evidence="1">
    <location>
        <begin position="8"/>
        <end position="42"/>
    </location>
</feature>
<evidence type="ECO:0000313" key="2">
    <source>
        <dbReference type="EMBL" id="XAO13464.1"/>
    </source>
</evidence>
<accession>A0AB38ZMB5</accession>
<name>A0AB38ZMB5_9VIRU</name>
<dbReference type="Pfam" id="PF19064">
    <property type="entry name" value="DUF5760"/>
    <property type="match status" value="1"/>
</dbReference>
<organism evidence="2">
    <name type="scientific">Mantoniella tinhauana virus 1</name>
    <dbReference type="NCBI Taxonomy" id="3111543"/>
    <lineage>
        <taxon>Viruses</taxon>
    </lineage>
</organism>
<dbReference type="EMBL" id="PP130629">
    <property type="protein sequence ID" value="XAO13464.1"/>
    <property type="molecule type" value="Genomic_DNA"/>
</dbReference>
<proteinExistence type="predicted"/>
<protein>
    <submittedName>
        <fullName evidence="2">Uncharacterized protein</fullName>
    </submittedName>
</protein>
<keyword evidence="1" id="KW-0175">Coiled coil</keyword>
<reference evidence="2" key="1">
    <citation type="submission" date="2024-01" db="EMBL/GenBank/DDBJ databases">
        <title>Genomic and biogeographic characterisation of Mantoniella tinhauana virus 1, the first discovered Mantoniella-infecting prasinovirus.</title>
        <authorList>
            <person name="Rey Redondo E."/>
            <person name="Yung C.C.M."/>
        </authorList>
    </citation>
    <scope>NUCLEOTIDE SEQUENCE</scope>
    <source>
        <strain evidence="2">Lau Fau Shan</strain>
    </source>
</reference>